<proteinExistence type="predicted"/>
<dbReference type="InterPro" id="IPR008920">
    <property type="entry name" value="TF_FadR/GntR_C"/>
</dbReference>
<dbReference type="PANTHER" id="PTHR43537:SF6">
    <property type="entry name" value="HTH-TYPE TRANSCRIPTIONAL REPRESSOR RSPR"/>
    <property type="match status" value="1"/>
</dbReference>
<feature type="domain" description="HTH gntR-type" evidence="4">
    <location>
        <begin position="17"/>
        <end position="84"/>
    </location>
</feature>
<evidence type="ECO:0000256" key="3">
    <source>
        <dbReference type="ARBA" id="ARBA00023163"/>
    </source>
</evidence>
<evidence type="ECO:0000259" key="4">
    <source>
        <dbReference type="PROSITE" id="PS50949"/>
    </source>
</evidence>
<dbReference type="Proteomes" id="UP001242480">
    <property type="component" value="Unassembled WGS sequence"/>
</dbReference>
<organism evidence="5 6">
    <name type="scientific">Labrys wisconsinensis</name>
    <dbReference type="NCBI Taxonomy" id="425677"/>
    <lineage>
        <taxon>Bacteria</taxon>
        <taxon>Pseudomonadati</taxon>
        <taxon>Pseudomonadota</taxon>
        <taxon>Alphaproteobacteria</taxon>
        <taxon>Hyphomicrobiales</taxon>
        <taxon>Xanthobacteraceae</taxon>
        <taxon>Labrys</taxon>
    </lineage>
</organism>
<dbReference type="Pfam" id="PF00392">
    <property type="entry name" value="GntR"/>
    <property type="match status" value="1"/>
</dbReference>
<evidence type="ECO:0000313" key="5">
    <source>
        <dbReference type="EMBL" id="MDQ0474058.1"/>
    </source>
</evidence>
<dbReference type="CDD" id="cd07377">
    <property type="entry name" value="WHTH_GntR"/>
    <property type="match status" value="1"/>
</dbReference>
<dbReference type="Pfam" id="PF07729">
    <property type="entry name" value="FCD"/>
    <property type="match status" value="1"/>
</dbReference>
<name>A0ABU0JL16_9HYPH</name>
<reference evidence="5 6" key="1">
    <citation type="submission" date="2023-07" db="EMBL/GenBank/DDBJ databases">
        <title>Genomic Encyclopedia of Type Strains, Phase IV (KMG-IV): sequencing the most valuable type-strain genomes for metagenomic binning, comparative biology and taxonomic classification.</title>
        <authorList>
            <person name="Goeker M."/>
        </authorList>
    </citation>
    <scope>NUCLEOTIDE SEQUENCE [LARGE SCALE GENOMIC DNA]</scope>
    <source>
        <strain evidence="5 6">DSM 19619</strain>
    </source>
</reference>
<evidence type="ECO:0000256" key="2">
    <source>
        <dbReference type="ARBA" id="ARBA00023125"/>
    </source>
</evidence>
<keyword evidence="3" id="KW-0804">Transcription</keyword>
<dbReference type="Gene3D" id="1.20.120.530">
    <property type="entry name" value="GntR ligand-binding domain-like"/>
    <property type="match status" value="1"/>
</dbReference>
<keyword evidence="6" id="KW-1185">Reference proteome</keyword>
<dbReference type="RefSeq" id="WP_307283053.1">
    <property type="nucleotide sequence ID" value="NZ_JAUSVX010000020.1"/>
</dbReference>
<dbReference type="SUPFAM" id="SSF46785">
    <property type="entry name" value="Winged helix' DNA-binding domain"/>
    <property type="match status" value="1"/>
</dbReference>
<dbReference type="PANTHER" id="PTHR43537">
    <property type="entry name" value="TRANSCRIPTIONAL REGULATOR, GNTR FAMILY"/>
    <property type="match status" value="1"/>
</dbReference>
<protein>
    <submittedName>
        <fullName evidence="5">DNA-binding GntR family transcriptional regulator</fullName>
    </submittedName>
</protein>
<sequence length="242" mass="27117">MMPNLDFFDAARLDMRLPKTTQLYELVRGAIIAMVLPPGEAILEREICARLGVSRTPLREAVLQLATERLVVVRPGGGTFVNAIDLGEVLAGQLVRDTLEVRLTRLAARRFAPEQAKDFELSLYRQKEAARRRDVSEFFELDNGFHRLVCTVSGISGSWRTLHAATGQLDRVRRLAFPIEDNYETVLAEHAAIYEGVRRHDEAAAVAALQEQLDSIFVTIRLIREQRPELLSGGEVGLADIR</sequence>
<dbReference type="PROSITE" id="PS50949">
    <property type="entry name" value="HTH_GNTR"/>
    <property type="match status" value="1"/>
</dbReference>
<dbReference type="SUPFAM" id="SSF48008">
    <property type="entry name" value="GntR ligand-binding domain-like"/>
    <property type="match status" value="1"/>
</dbReference>
<dbReference type="EMBL" id="JAUSVX010000020">
    <property type="protein sequence ID" value="MDQ0474058.1"/>
    <property type="molecule type" value="Genomic_DNA"/>
</dbReference>
<dbReference type="Gene3D" id="1.10.10.10">
    <property type="entry name" value="Winged helix-like DNA-binding domain superfamily/Winged helix DNA-binding domain"/>
    <property type="match status" value="1"/>
</dbReference>
<evidence type="ECO:0000313" key="6">
    <source>
        <dbReference type="Proteomes" id="UP001242480"/>
    </source>
</evidence>
<dbReference type="InterPro" id="IPR036388">
    <property type="entry name" value="WH-like_DNA-bd_sf"/>
</dbReference>
<dbReference type="InterPro" id="IPR036390">
    <property type="entry name" value="WH_DNA-bd_sf"/>
</dbReference>
<dbReference type="GO" id="GO:0003677">
    <property type="term" value="F:DNA binding"/>
    <property type="evidence" value="ECO:0007669"/>
    <property type="project" value="UniProtKB-KW"/>
</dbReference>
<comment type="caution">
    <text evidence="5">The sequence shown here is derived from an EMBL/GenBank/DDBJ whole genome shotgun (WGS) entry which is preliminary data.</text>
</comment>
<evidence type="ECO:0000256" key="1">
    <source>
        <dbReference type="ARBA" id="ARBA00023015"/>
    </source>
</evidence>
<dbReference type="InterPro" id="IPR011711">
    <property type="entry name" value="GntR_C"/>
</dbReference>
<keyword evidence="1" id="KW-0805">Transcription regulation</keyword>
<keyword evidence="2 5" id="KW-0238">DNA-binding</keyword>
<gene>
    <name evidence="5" type="ORF">QO011_007097</name>
</gene>
<dbReference type="InterPro" id="IPR000524">
    <property type="entry name" value="Tscrpt_reg_HTH_GntR"/>
</dbReference>
<dbReference type="SMART" id="SM00895">
    <property type="entry name" value="FCD"/>
    <property type="match status" value="1"/>
</dbReference>
<dbReference type="SMART" id="SM00345">
    <property type="entry name" value="HTH_GNTR"/>
    <property type="match status" value="1"/>
</dbReference>
<accession>A0ABU0JL16</accession>